<sequence>MTDYVIAQPPQPSLSVTGTDARFPVRRIWCVGQNYAEHAREMGSDPDRAPPFFFAKPGDAVVPGGGVLPFPVKTANLHYEVELVVAIGTGGRDIPVDQALSHVYGYALGLDMTRRDLQADAKKAGRPWALAKGFDQSCPIGPVAPVAVIGHPERGPITLSVNGVVRQQGDVSDMIWPVADIVSQLSAFVELAPGDLIMTGTPAGVGAVQPGDVLHASCVGVGTLDVTYGAA</sequence>
<dbReference type="GO" id="GO:0018773">
    <property type="term" value="F:acetylpyruvate hydrolase activity"/>
    <property type="evidence" value="ECO:0007669"/>
    <property type="project" value="TreeGrafter"/>
</dbReference>
<keyword evidence="4" id="KW-1185">Reference proteome</keyword>
<dbReference type="EMBL" id="JABEQE010000027">
    <property type="protein sequence ID" value="MBB2174091.1"/>
    <property type="molecule type" value="Genomic_DNA"/>
</dbReference>
<proteinExistence type="predicted"/>
<reference evidence="3 4" key="1">
    <citation type="submission" date="2020-04" db="EMBL/GenBank/DDBJ databases">
        <title>Description of novel Gluconacetobacter.</title>
        <authorList>
            <person name="Sombolestani A."/>
        </authorList>
    </citation>
    <scope>NUCLEOTIDE SEQUENCE [LARGE SCALE GENOMIC DNA]</scope>
    <source>
        <strain evidence="3 4">LMG 27724</strain>
    </source>
</reference>
<dbReference type="Pfam" id="PF01557">
    <property type="entry name" value="FAA_hydrolase"/>
    <property type="match status" value="1"/>
</dbReference>
<organism evidence="3 4">
    <name type="scientific">Gluconacetobacter asukensis</name>
    <dbReference type="NCBI Taxonomy" id="1017181"/>
    <lineage>
        <taxon>Bacteria</taxon>
        <taxon>Pseudomonadati</taxon>
        <taxon>Pseudomonadota</taxon>
        <taxon>Alphaproteobacteria</taxon>
        <taxon>Acetobacterales</taxon>
        <taxon>Acetobacteraceae</taxon>
        <taxon>Gluconacetobacter</taxon>
    </lineage>
</organism>
<protein>
    <submittedName>
        <fullName evidence="3">Fumarylacetoacetate hydrolase family protein</fullName>
    </submittedName>
</protein>
<accession>A0A7W4J3N5</accession>
<dbReference type="RefSeq" id="WP_182980556.1">
    <property type="nucleotide sequence ID" value="NZ_BAABGB010000053.1"/>
</dbReference>
<feature type="domain" description="Fumarylacetoacetase-like C-terminal" evidence="2">
    <location>
        <begin position="28"/>
        <end position="225"/>
    </location>
</feature>
<dbReference type="PANTHER" id="PTHR11820">
    <property type="entry name" value="ACYLPYRUVASE"/>
    <property type="match status" value="1"/>
</dbReference>
<evidence type="ECO:0000256" key="1">
    <source>
        <dbReference type="ARBA" id="ARBA00022723"/>
    </source>
</evidence>
<gene>
    <name evidence="3" type="ORF">HLH35_18570</name>
</gene>
<evidence type="ECO:0000313" key="4">
    <source>
        <dbReference type="Proteomes" id="UP000577891"/>
    </source>
</evidence>
<dbReference type="AlphaFoldDB" id="A0A7W4J3N5"/>
<evidence type="ECO:0000259" key="2">
    <source>
        <dbReference type="Pfam" id="PF01557"/>
    </source>
</evidence>
<dbReference type="PANTHER" id="PTHR11820:SF90">
    <property type="entry name" value="FLUTATHIONE S-TRANSFERASE"/>
    <property type="match status" value="1"/>
</dbReference>
<keyword evidence="1" id="KW-0479">Metal-binding</keyword>
<dbReference type="InterPro" id="IPR036663">
    <property type="entry name" value="Fumarylacetoacetase_C_sf"/>
</dbReference>
<dbReference type="InterPro" id="IPR011234">
    <property type="entry name" value="Fumarylacetoacetase-like_C"/>
</dbReference>
<dbReference type="SUPFAM" id="SSF56529">
    <property type="entry name" value="FAH"/>
    <property type="match status" value="1"/>
</dbReference>
<evidence type="ECO:0000313" key="3">
    <source>
        <dbReference type="EMBL" id="MBB2174091.1"/>
    </source>
</evidence>
<dbReference type="Proteomes" id="UP000577891">
    <property type="component" value="Unassembled WGS sequence"/>
</dbReference>
<dbReference type="Gene3D" id="3.90.850.10">
    <property type="entry name" value="Fumarylacetoacetase-like, C-terminal domain"/>
    <property type="match status" value="1"/>
</dbReference>
<name>A0A7W4J3N5_9PROT</name>
<comment type="caution">
    <text evidence="3">The sequence shown here is derived from an EMBL/GenBank/DDBJ whole genome shotgun (WGS) entry which is preliminary data.</text>
</comment>
<dbReference type="GO" id="GO:0046872">
    <property type="term" value="F:metal ion binding"/>
    <property type="evidence" value="ECO:0007669"/>
    <property type="project" value="UniProtKB-KW"/>
</dbReference>
<keyword evidence="3" id="KW-0378">Hydrolase</keyword>